<keyword evidence="4 7" id="KW-1133">Transmembrane helix</keyword>
<protein>
    <submittedName>
        <fullName evidence="9">PDGLE domain-containing protein</fullName>
    </submittedName>
</protein>
<evidence type="ECO:0000256" key="3">
    <source>
        <dbReference type="ARBA" id="ARBA00022692"/>
    </source>
</evidence>
<feature type="transmembrane region" description="Helical" evidence="7">
    <location>
        <begin position="72"/>
        <end position="96"/>
    </location>
</feature>
<dbReference type="Pfam" id="PF13190">
    <property type="entry name" value="PDGLE"/>
    <property type="match status" value="1"/>
</dbReference>
<evidence type="ECO:0000256" key="6">
    <source>
        <dbReference type="SAM" id="MobiDB-lite"/>
    </source>
</evidence>
<keyword evidence="3 7" id="KW-0812">Transmembrane</keyword>
<name>A0ABW4TF88_9ACTN</name>
<accession>A0ABW4TF88</accession>
<keyword evidence="10" id="KW-1185">Reference proteome</keyword>
<evidence type="ECO:0000313" key="10">
    <source>
        <dbReference type="Proteomes" id="UP001597351"/>
    </source>
</evidence>
<feature type="compositionally biased region" description="Basic and acidic residues" evidence="6">
    <location>
        <begin position="108"/>
        <end position="118"/>
    </location>
</feature>
<gene>
    <name evidence="9" type="ORF">ACFSDE_00665</name>
</gene>
<feature type="domain" description="PDGLE" evidence="8">
    <location>
        <begin position="8"/>
        <end position="98"/>
    </location>
</feature>
<organism evidence="9 10">
    <name type="scientific">Nocardioides aestuarii</name>
    <dbReference type="NCBI Taxonomy" id="252231"/>
    <lineage>
        <taxon>Bacteria</taxon>
        <taxon>Bacillati</taxon>
        <taxon>Actinomycetota</taxon>
        <taxon>Actinomycetes</taxon>
        <taxon>Propionibacteriales</taxon>
        <taxon>Nocardioidaceae</taxon>
        <taxon>Nocardioides</taxon>
    </lineage>
</organism>
<evidence type="ECO:0000256" key="4">
    <source>
        <dbReference type="ARBA" id="ARBA00022989"/>
    </source>
</evidence>
<proteinExistence type="predicted"/>
<evidence type="ECO:0000256" key="5">
    <source>
        <dbReference type="ARBA" id="ARBA00023136"/>
    </source>
</evidence>
<feature type="region of interest" description="Disordered" evidence="6">
    <location>
        <begin position="99"/>
        <end position="118"/>
    </location>
</feature>
<sequence length="118" mass="11875">MKTAMKTKTFLLSGLLVALVLGGVVSFYASSHPDGLEYVAEEVGFIDSAGDHAAADGPMADYAVKGVDDQRLAGGLAGVIGIGVTLLLAGGIAFAVRRRGGSGADGADVDRAPVPSER</sequence>
<evidence type="ECO:0000259" key="8">
    <source>
        <dbReference type="Pfam" id="PF13190"/>
    </source>
</evidence>
<evidence type="ECO:0000256" key="1">
    <source>
        <dbReference type="ARBA" id="ARBA00004236"/>
    </source>
</evidence>
<dbReference type="Proteomes" id="UP001597351">
    <property type="component" value="Unassembled WGS sequence"/>
</dbReference>
<evidence type="ECO:0000313" key="9">
    <source>
        <dbReference type="EMBL" id="MFD1945290.1"/>
    </source>
</evidence>
<dbReference type="RefSeq" id="WP_343915819.1">
    <property type="nucleotide sequence ID" value="NZ_BAAAJT010000002.1"/>
</dbReference>
<evidence type="ECO:0000256" key="7">
    <source>
        <dbReference type="SAM" id="Phobius"/>
    </source>
</evidence>
<comment type="caution">
    <text evidence="9">The sequence shown here is derived from an EMBL/GenBank/DDBJ whole genome shotgun (WGS) entry which is preliminary data.</text>
</comment>
<dbReference type="EMBL" id="JBHUGD010000001">
    <property type="protein sequence ID" value="MFD1945290.1"/>
    <property type="molecule type" value="Genomic_DNA"/>
</dbReference>
<dbReference type="InterPro" id="IPR025937">
    <property type="entry name" value="PDGLE_dom"/>
</dbReference>
<reference evidence="10" key="1">
    <citation type="journal article" date="2019" name="Int. J. Syst. Evol. Microbiol.">
        <title>The Global Catalogue of Microorganisms (GCM) 10K type strain sequencing project: providing services to taxonomists for standard genome sequencing and annotation.</title>
        <authorList>
            <consortium name="The Broad Institute Genomics Platform"/>
            <consortium name="The Broad Institute Genome Sequencing Center for Infectious Disease"/>
            <person name="Wu L."/>
            <person name="Ma J."/>
        </authorList>
    </citation>
    <scope>NUCLEOTIDE SEQUENCE [LARGE SCALE GENOMIC DNA]</scope>
    <source>
        <strain evidence="10">CGMCC 1.12477</strain>
    </source>
</reference>
<keyword evidence="5 7" id="KW-0472">Membrane</keyword>
<evidence type="ECO:0000256" key="2">
    <source>
        <dbReference type="ARBA" id="ARBA00022475"/>
    </source>
</evidence>
<comment type="subcellular location">
    <subcellularLocation>
        <location evidence="1">Cell membrane</location>
    </subcellularLocation>
</comment>
<keyword evidence="2" id="KW-1003">Cell membrane</keyword>